<sequence>MGINFQNIINKYSKTEGNRTEVDEIMTVALILQRIFGHQVLDPDWTWKRYFLHQFLTLLLFIYVFFGTLEVVSSTSDPELIAEAGYTLVLIIICPIKLIVFINNRFIFKKLYVIAKTTLYEAIKVDSKAKIEQVLNKGKKVTYTLFGMVVIPVFVYEVTTIWNYFRGRKILLSRSTSTLMPMTTPCYEIGIFFHSVFLTEVSSITIVMDMWFAFLMFFFCVASDSLVNILEVKSKVKYESGLTYAKRLNESLRKFHNAHVQQVEYLNTVNAMYKWLGVMPLCHAAMSICIVLLVISNDINWRFAVHMFPLFAEIFVYNWFGEQIKIKAFDLKTALLNFDWMGLEIKDRTRYYIIVMYMSKEFGIKTAVGNYLSMITMSNVLKSSYQAFTVIQSVSY</sequence>
<keyword evidence="3 10" id="KW-0716">Sensory transduction</keyword>
<dbReference type="GO" id="GO:0005886">
    <property type="term" value="C:plasma membrane"/>
    <property type="evidence" value="ECO:0007669"/>
    <property type="project" value="UniProtKB-SubCell"/>
</dbReference>
<dbReference type="GO" id="GO:0004984">
    <property type="term" value="F:olfactory receptor activity"/>
    <property type="evidence" value="ECO:0007669"/>
    <property type="project" value="InterPro"/>
</dbReference>
<keyword evidence="9 10" id="KW-0807">Transducer</keyword>
<feature type="transmembrane region" description="Helical" evidence="10">
    <location>
        <begin position="275"/>
        <end position="295"/>
    </location>
</feature>
<dbReference type="AlphaFoldDB" id="A0A1B3P5P3"/>
<keyword evidence="5 10" id="KW-0552">Olfaction</keyword>
<feature type="transmembrane region" description="Helical" evidence="10">
    <location>
        <begin position="301"/>
        <end position="320"/>
    </location>
</feature>
<evidence type="ECO:0000256" key="1">
    <source>
        <dbReference type="ARBA" id="ARBA00004651"/>
    </source>
</evidence>
<evidence type="ECO:0000256" key="4">
    <source>
        <dbReference type="ARBA" id="ARBA00022692"/>
    </source>
</evidence>
<protein>
    <recommendedName>
        <fullName evidence="10">Odorant receptor</fullName>
    </recommendedName>
</protein>
<feature type="transmembrane region" description="Helical" evidence="10">
    <location>
        <begin position="143"/>
        <end position="165"/>
    </location>
</feature>
<feature type="transmembrane region" description="Helical" evidence="10">
    <location>
        <begin position="210"/>
        <end position="230"/>
    </location>
</feature>
<name>A0A1B3P5P3_EOGHI</name>
<keyword evidence="2" id="KW-1003">Cell membrane</keyword>
<evidence type="ECO:0000256" key="8">
    <source>
        <dbReference type="ARBA" id="ARBA00023170"/>
    </source>
</evidence>
<keyword evidence="6 10" id="KW-1133">Transmembrane helix</keyword>
<reference evidence="11" key="1">
    <citation type="journal article" date="2016" name="BMC Genomics">
        <title>Antennal transcriptome analysis and expression profiles of odorant binding proteins in Eogystia hippophaecolus (Lepidoptera: Cossidae).</title>
        <authorList>
            <person name="Hu P."/>
            <person name="Tao J."/>
            <person name="Cui M."/>
            <person name="Gao C."/>
            <person name="Lu P."/>
            <person name="Luo Y."/>
        </authorList>
    </citation>
    <scope>NUCLEOTIDE SEQUENCE</scope>
</reference>
<dbReference type="GO" id="GO:0005549">
    <property type="term" value="F:odorant binding"/>
    <property type="evidence" value="ECO:0007669"/>
    <property type="project" value="InterPro"/>
</dbReference>
<dbReference type="Pfam" id="PF02949">
    <property type="entry name" value="7tm_6"/>
    <property type="match status" value="1"/>
</dbReference>
<evidence type="ECO:0000256" key="3">
    <source>
        <dbReference type="ARBA" id="ARBA00022606"/>
    </source>
</evidence>
<feature type="transmembrane region" description="Helical" evidence="10">
    <location>
        <begin position="84"/>
        <end position="102"/>
    </location>
</feature>
<comment type="similarity">
    <text evidence="10">Belongs to the insect chemoreceptor superfamily. Heteromeric odorant receptor channel (TC 1.A.69) family.</text>
</comment>
<proteinExistence type="evidence at transcript level"/>
<keyword evidence="7 10" id="KW-0472">Membrane</keyword>
<dbReference type="EMBL" id="KX655974">
    <property type="protein sequence ID" value="AOG12923.1"/>
    <property type="molecule type" value="mRNA"/>
</dbReference>
<keyword evidence="4 10" id="KW-0812">Transmembrane</keyword>
<dbReference type="InterPro" id="IPR004117">
    <property type="entry name" value="7tm6_olfct_rcpt"/>
</dbReference>
<accession>A0A1B3P5P3</accession>
<dbReference type="PANTHER" id="PTHR21137">
    <property type="entry name" value="ODORANT RECEPTOR"/>
    <property type="match status" value="1"/>
</dbReference>
<keyword evidence="8 10" id="KW-0675">Receptor</keyword>
<dbReference type="GO" id="GO:0007165">
    <property type="term" value="P:signal transduction"/>
    <property type="evidence" value="ECO:0007669"/>
    <property type="project" value="UniProtKB-KW"/>
</dbReference>
<organism evidence="11">
    <name type="scientific">Eogystia hippophaecolus</name>
    <name type="common">Moth</name>
    <name type="synonym">Holcocerus hippophaecolus</name>
    <dbReference type="NCBI Taxonomy" id="1206364"/>
    <lineage>
        <taxon>Eukaryota</taxon>
        <taxon>Metazoa</taxon>
        <taxon>Ecdysozoa</taxon>
        <taxon>Arthropoda</taxon>
        <taxon>Hexapoda</taxon>
        <taxon>Insecta</taxon>
        <taxon>Pterygota</taxon>
        <taxon>Neoptera</taxon>
        <taxon>Endopterygota</taxon>
        <taxon>Lepidoptera</taxon>
        <taxon>Glossata</taxon>
        <taxon>Ditrysia</taxon>
        <taxon>Cossoidea</taxon>
        <taxon>Cossidae</taxon>
        <taxon>Cossinae</taxon>
        <taxon>Eogystia</taxon>
    </lineage>
</organism>
<evidence type="ECO:0000256" key="9">
    <source>
        <dbReference type="ARBA" id="ARBA00023224"/>
    </source>
</evidence>
<feature type="transmembrane region" description="Helical" evidence="10">
    <location>
        <begin position="186"/>
        <end position="204"/>
    </location>
</feature>
<evidence type="ECO:0000256" key="2">
    <source>
        <dbReference type="ARBA" id="ARBA00022475"/>
    </source>
</evidence>
<evidence type="ECO:0000256" key="10">
    <source>
        <dbReference type="RuleBase" id="RU351113"/>
    </source>
</evidence>
<dbReference type="PANTHER" id="PTHR21137:SF35">
    <property type="entry name" value="ODORANT RECEPTOR 19A-RELATED"/>
    <property type="match status" value="1"/>
</dbReference>
<evidence type="ECO:0000256" key="6">
    <source>
        <dbReference type="ARBA" id="ARBA00022989"/>
    </source>
</evidence>
<comment type="subcellular location">
    <subcellularLocation>
        <location evidence="1 10">Cell membrane</location>
        <topology evidence="1 10">Multi-pass membrane protein</topology>
    </subcellularLocation>
</comment>
<evidence type="ECO:0000256" key="5">
    <source>
        <dbReference type="ARBA" id="ARBA00022725"/>
    </source>
</evidence>
<feature type="transmembrane region" description="Helical" evidence="10">
    <location>
        <begin position="51"/>
        <end position="72"/>
    </location>
</feature>
<evidence type="ECO:0000313" key="11">
    <source>
        <dbReference type="EMBL" id="AOG12923.1"/>
    </source>
</evidence>
<evidence type="ECO:0000256" key="7">
    <source>
        <dbReference type="ARBA" id="ARBA00023136"/>
    </source>
</evidence>